<dbReference type="Proteomes" id="UP001610334">
    <property type="component" value="Unassembled WGS sequence"/>
</dbReference>
<dbReference type="EMBL" id="JBFXLT010000008">
    <property type="protein sequence ID" value="KAL2820108.1"/>
    <property type="molecule type" value="Genomic_DNA"/>
</dbReference>
<keyword evidence="2" id="KW-1185">Reference proteome</keyword>
<proteinExistence type="predicted"/>
<reference evidence="1 2" key="1">
    <citation type="submission" date="2024-07" db="EMBL/GenBank/DDBJ databases">
        <title>Section-level genome sequencing and comparative genomics of Aspergillus sections Usti and Cavernicolus.</title>
        <authorList>
            <consortium name="Lawrence Berkeley National Laboratory"/>
            <person name="Nybo J.L."/>
            <person name="Vesth T.C."/>
            <person name="Theobald S."/>
            <person name="Frisvad J.C."/>
            <person name="Larsen T.O."/>
            <person name="Kjaerboelling I."/>
            <person name="Rothschild-Mancinelli K."/>
            <person name="Lyhne E.K."/>
            <person name="Kogle M.E."/>
            <person name="Barry K."/>
            <person name="Clum A."/>
            <person name="Na H."/>
            <person name="Ledsgaard L."/>
            <person name="Lin J."/>
            <person name="Lipzen A."/>
            <person name="Kuo A."/>
            <person name="Riley R."/>
            <person name="Mondo S."/>
            <person name="Labutti K."/>
            <person name="Haridas S."/>
            <person name="Pangalinan J."/>
            <person name="Salamov A.A."/>
            <person name="Simmons B.A."/>
            <person name="Magnuson J.K."/>
            <person name="Chen J."/>
            <person name="Drula E."/>
            <person name="Henrissat B."/>
            <person name="Wiebenga A."/>
            <person name="Lubbers R.J."/>
            <person name="Gomes A.C."/>
            <person name="Makela M.R."/>
            <person name="Stajich J."/>
            <person name="Grigoriev I.V."/>
            <person name="Mortensen U.H."/>
            <person name="De Vries R.P."/>
            <person name="Baker S.E."/>
            <person name="Andersen M.R."/>
        </authorList>
    </citation>
    <scope>NUCLEOTIDE SEQUENCE [LARGE SCALE GENOMIC DNA]</scope>
    <source>
        <strain evidence="1 2">CBS 588.65</strain>
    </source>
</reference>
<organism evidence="1 2">
    <name type="scientific">Aspergillus granulosus</name>
    <dbReference type="NCBI Taxonomy" id="176169"/>
    <lineage>
        <taxon>Eukaryota</taxon>
        <taxon>Fungi</taxon>
        <taxon>Dikarya</taxon>
        <taxon>Ascomycota</taxon>
        <taxon>Pezizomycotina</taxon>
        <taxon>Eurotiomycetes</taxon>
        <taxon>Eurotiomycetidae</taxon>
        <taxon>Eurotiales</taxon>
        <taxon>Aspergillaceae</taxon>
        <taxon>Aspergillus</taxon>
        <taxon>Aspergillus subgen. Nidulantes</taxon>
    </lineage>
</organism>
<gene>
    <name evidence="1" type="ORF">BJX63DRAFT_338564</name>
</gene>
<name>A0ABR4HZL1_9EURO</name>
<accession>A0ABR4HZL1</accession>
<evidence type="ECO:0000313" key="2">
    <source>
        <dbReference type="Proteomes" id="UP001610334"/>
    </source>
</evidence>
<comment type="caution">
    <text evidence="1">The sequence shown here is derived from an EMBL/GenBank/DDBJ whole genome shotgun (WGS) entry which is preliminary data.</text>
</comment>
<evidence type="ECO:0000313" key="1">
    <source>
        <dbReference type="EMBL" id="KAL2820108.1"/>
    </source>
</evidence>
<sequence>MQLADAWTIHAASEQAARAGADGLARSLGRQLNAAPERLSRVLYFPRHDAKTLHLPLYDVSSRYSEAVGTTPMGSGNYTVSLGMMSKPDGSGADGCSVSYLVDFMDSSGDSMGARVKRRGGPSQLGDVEVDINANDDLLALTVVGEYHPVSLATTYPIPPSQTKLGPTYHPYFRYDMSSGFDLAQLCWEIHPVEDGPLRYTLSHTPAGDVMPSQPQIQSQSNEYMEAIYHHISLGLSLSQAYSEGVLLLPPALDPRSETIYVGSMLGILWRLRRLDGPGNKVGGKTKRLDAVKKLLKGG</sequence>
<protein>
    <submittedName>
        <fullName evidence="1">Uncharacterized protein</fullName>
    </submittedName>
</protein>